<dbReference type="Proteomes" id="UP001172101">
    <property type="component" value="Unassembled WGS sequence"/>
</dbReference>
<sequence length="216" mass="24011">MTGHSRLQTAAPLQRSRRRGAIPSQFLNEARPSARYETIGYWGTHGRYVKKNILLGFVDEIGYDVNEIGHDASSIAESIIEHAIEEEEGDHHLLPDRNKLATARKEVEAAKRKVGVEEAAGAADAKPEDPKMKVAAAVKGGLNLDLELSKKFLFFHLKKDAQRLEPAVRPPIMRWILDKVTQDKHPHWVSLRAGLAAKRKSVIAKSSLPNMQDGTT</sequence>
<evidence type="ECO:0000313" key="3">
    <source>
        <dbReference type="Proteomes" id="UP001172101"/>
    </source>
</evidence>
<name>A0AA40AM70_9PEZI</name>
<gene>
    <name evidence="2" type="ORF">B0T26DRAFT_872630</name>
</gene>
<dbReference type="RefSeq" id="XP_060297214.1">
    <property type="nucleotide sequence ID" value="XM_060447967.1"/>
</dbReference>
<organism evidence="2 3">
    <name type="scientific">Lasiosphaeria miniovina</name>
    <dbReference type="NCBI Taxonomy" id="1954250"/>
    <lineage>
        <taxon>Eukaryota</taxon>
        <taxon>Fungi</taxon>
        <taxon>Dikarya</taxon>
        <taxon>Ascomycota</taxon>
        <taxon>Pezizomycotina</taxon>
        <taxon>Sordariomycetes</taxon>
        <taxon>Sordariomycetidae</taxon>
        <taxon>Sordariales</taxon>
        <taxon>Lasiosphaeriaceae</taxon>
        <taxon>Lasiosphaeria</taxon>
    </lineage>
</organism>
<feature type="region of interest" description="Disordered" evidence="1">
    <location>
        <begin position="1"/>
        <end position="21"/>
    </location>
</feature>
<dbReference type="AlphaFoldDB" id="A0AA40AM70"/>
<evidence type="ECO:0000256" key="1">
    <source>
        <dbReference type="SAM" id="MobiDB-lite"/>
    </source>
</evidence>
<reference evidence="2" key="1">
    <citation type="submission" date="2023-06" db="EMBL/GenBank/DDBJ databases">
        <title>Genome-scale phylogeny and comparative genomics of the fungal order Sordariales.</title>
        <authorList>
            <consortium name="Lawrence Berkeley National Laboratory"/>
            <person name="Hensen N."/>
            <person name="Bonometti L."/>
            <person name="Westerberg I."/>
            <person name="Brannstrom I.O."/>
            <person name="Guillou S."/>
            <person name="Cros-Aarteil S."/>
            <person name="Calhoun S."/>
            <person name="Haridas S."/>
            <person name="Kuo A."/>
            <person name="Mondo S."/>
            <person name="Pangilinan J."/>
            <person name="Riley R."/>
            <person name="LaButti K."/>
            <person name="Andreopoulos B."/>
            <person name="Lipzen A."/>
            <person name="Chen C."/>
            <person name="Yanf M."/>
            <person name="Daum C."/>
            <person name="Ng V."/>
            <person name="Clum A."/>
            <person name="Steindorff A."/>
            <person name="Ohm R."/>
            <person name="Martin F."/>
            <person name="Silar P."/>
            <person name="Natvig D."/>
            <person name="Lalanne C."/>
            <person name="Gautier V."/>
            <person name="Ament-velasquez S.L."/>
            <person name="Kruys A."/>
            <person name="Hutchinson M.I."/>
            <person name="Powell A.J."/>
            <person name="Barry K."/>
            <person name="Miller A.N."/>
            <person name="Grigoriev I.V."/>
            <person name="Debuchy R."/>
            <person name="Gladieux P."/>
            <person name="Thoren M.H."/>
            <person name="Johannesson H."/>
        </authorList>
    </citation>
    <scope>NUCLEOTIDE SEQUENCE</scope>
    <source>
        <strain evidence="2">SMH2392-1A</strain>
    </source>
</reference>
<evidence type="ECO:0000313" key="2">
    <source>
        <dbReference type="EMBL" id="KAK0718421.1"/>
    </source>
</evidence>
<protein>
    <submittedName>
        <fullName evidence="2">Uncharacterized protein</fullName>
    </submittedName>
</protein>
<comment type="caution">
    <text evidence="2">The sequence shown here is derived from an EMBL/GenBank/DDBJ whole genome shotgun (WGS) entry which is preliminary data.</text>
</comment>
<accession>A0AA40AM70</accession>
<dbReference type="EMBL" id="JAUIRO010000004">
    <property type="protein sequence ID" value="KAK0718421.1"/>
    <property type="molecule type" value="Genomic_DNA"/>
</dbReference>
<proteinExistence type="predicted"/>
<dbReference type="GeneID" id="85331237"/>
<keyword evidence="3" id="KW-1185">Reference proteome</keyword>